<organism evidence="1 2">
    <name type="scientific">Candidatus Parabacteroides intestinipullorum</name>
    <dbReference type="NCBI Taxonomy" id="2838723"/>
    <lineage>
        <taxon>Bacteria</taxon>
        <taxon>Pseudomonadati</taxon>
        <taxon>Bacteroidota</taxon>
        <taxon>Bacteroidia</taxon>
        <taxon>Bacteroidales</taxon>
        <taxon>Tannerellaceae</taxon>
        <taxon>Parabacteroides</taxon>
    </lineage>
</organism>
<evidence type="ECO:0000313" key="1">
    <source>
        <dbReference type="EMBL" id="HIX75034.1"/>
    </source>
</evidence>
<dbReference type="Pfam" id="PF13177">
    <property type="entry name" value="DNA_pol3_delta2"/>
    <property type="match status" value="1"/>
</dbReference>
<protein>
    <submittedName>
        <fullName evidence="1">DNA polymerase III subunit delta</fullName>
    </submittedName>
</protein>
<sequence>MYFRDVVGQEEVKAHLIRSVQNGVVPHALLFSEREGYGAFPLALAYARYLNCANRTGTDACGHCPSCLKYDELAHPDLHFVFPIVAKKDKKKEICDDYLPEWREFLRKSPYFSLDDWLDFIEAGNSQAIIYARESDEIIHKLSLKTYEADYRVLLVWLPERLHPSCANKLLKLVEEPPANTAIIMVSEEPDAVLGTILSRTQRIQLRPIETELMRSALRERFGLSPDDAGQVAHLSAGSFTEAIRVISLDEENRLFLEFFKNMMRDSWARNVRGMKAMSDELATIGRERQKNFLAYCQHLLRENFMCRFRSPEMNYMNREENNFAMKFAPFINERNVMDIMEELARAEAHVGQNVNAKMVFFDLSLRLAVLIRRA</sequence>
<dbReference type="Proteomes" id="UP000886740">
    <property type="component" value="Unassembled WGS sequence"/>
</dbReference>
<reference evidence="1" key="2">
    <citation type="submission" date="2021-04" db="EMBL/GenBank/DDBJ databases">
        <authorList>
            <person name="Gilroy R."/>
        </authorList>
    </citation>
    <scope>NUCLEOTIDE SEQUENCE</scope>
    <source>
        <strain evidence="1">ChiGjej6B6-14162</strain>
    </source>
</reference>
<reference evidence="1" key="1">
    <citation type="journal article" date="2021" name="PeerJ">
        <title>Extensive microbial diversity within the chicken gut microbiome revealed by metagenomics and culture.</title>
        <authorList>
            <person name="Gilroy R."/>
            <person name="Ravi A."/>
            <person name="Getino M."/>
            <person name="Pursley I."/>
            <person name="Horton D.L."/>
            <person name="Alikhan N.F."/>
            <person name="Baker D."/>
            <person name="Gharbi K."/>
            <person name="Hall N."/>
            <person name="Watson M."/>
            <person name="Adriaenssens E.M."/>
            <person name="Foster-Nyarko E."/>
            <person name="Jarju S."/>
            <person name="Secka A."/>
            <person name="Antonio M."/>
            <person name="Oren A."/>
            <person name="Chaudhuri R.R."/>
            <person name="La Ragione R."/>
            <person name="Hildebrand F."/>
            <person name="Pallen M.J."/>
        </authorList>
    </citation>
    <scope>NUCLEOTIDE SEQUENCE</scope>
    <source>
        <strain evidence="1">ChiGjej6B6-14162</strain>
    </source>
</reference>
<dbReference type="AlphaFoldDB" id="A0A9D1X984"/>
<name>A0A9D1X984_9BACT</name>
<proteinExistence type="predicted"/>
<dbReference type="PANTHER" id="PTHR11669">
    <property type="entry name" value="REPLICATION FACTOR C / DNA POLYMERASE III GAMMA-TAU SUBUNIT"/>
    <property type="match status" value="1"/>
</dbReference>
<dbReference type="Gene3D" id="3.40.50.300">
    <property type="entry name" value="P-loop containing nucleotide triphosphate hydrolases"/>
    <property type="match status" value="1"/>
</dbReference>
<dbReference type="GO" id="GO:0006261">
    <property type="term" value="P:DNA-templated DNA replication"/>
    <property type="evidence" value="ECO:0007669"/>
    <property type="project" value="TreeGrafter"/>
</dbReference>
<gene>
    <name evidence="1" type="ORF">H9977_08405</name>
</gene>
<dbReference type="InterPro" id="IPR050238">
    <property type="entry name" value="DNA_Rep/Repair_Clamp_Loader"/>
</dbReference>
<dbReference type="SUPFAM" id="SSF52540">
    <property type="entry name" value="P-loop containing nucleoside triphosphate hydrolases"/>
    <property type="match status" value="1"/>
</dbReference>
<comment type="caution">
    <text evidence="1">The sequence shown here is derived from an EMBL/GenBank/DDBJ whole genome shotgun (WGS) entry which is preliminary data.</text>
</comment>
<dbReference type="InterPro" id="IPR027417">
    <property type="entry name" value="P-loop_NTPase"/>
</dbReference>
<evidence type="ECO:0000313" key="2">
    <source>
        <dbReference type="Proteomes" id="UP000886740"/>
    </source>
</evidence>
<dbReference type="PANTHER" id="PTHR11669:SF8">
    <property type="entry name" value="DNA POLYMERASE III SUBUNIT DELTA"/>
    <property type="match status" value="1"/>
</dbReference>
<accession>A0A9D1X984</accession>
<dbReference type="EMBL" id="DXEL01000057">
    <property type="protein sequence ID" value="HIX75034.1"/>
    <property type="molecule type" value="Genomic_DNA"/>
</dbReference>